<protein>
    <submittedName>
        <fullName evidence="1">Uncharacterized protein</fullName>
    </submittedName>
</protein>
<dbReference type="AlphaFoldDB" id="A0AAU7JMB9"/>
<proteinExistence type="predicted"/>
<dbReference type="EMBL" id="CP157484">
    <property type="protein sequence ID" value="XBO41527.1"/>
    <property type="molecule type" value="Genomic_DNA"/>
</dbReference>
<organism evidence="1">
    <name type="scientific">Alsobacter sp. KACC 23698</name>
    <dbReference type="NCBI Taxonomy" id="3149229"/>
    <lineage>
        <taxon>Bacteria</taxon>
        <taxon>Pseudomonadati</taxon>
        <taxon>Pseudomonadota</taxon>
        <taxon>Alphaproteobacteria</taxon>
        <taxon>Hyphomicrobiales</taxon>
        <taxon>Alsobacteraceae</taxon>
        <taxon>Alsobacter</taxon>
    </lineage>
</organism>
<sequence length="128" mass="14315">MPPALDFTKQELTRLDVARADGASLDWASMARDMLLRAAQRLRGAEQAEEIATDSFVEKLVNDLRFLACEMAWSTIPSLVVLDHITGEAVQRIDGALPHLGDGERRTALIDLCRQDAWRIIMDIRRAA</sequence>
<reference evidence="1" key="1">
    <citation type="submission" date="2024-05" db="EMBL/GenBank/DDBJ databases">
        <authorList>
            <person name="Kim S."/>
            <person name="Heo J."/>
            <person name="Choi H."/>
            <person name="Choi Y."/>
            <person name="Kwon S.-W."/>
            <person name="Kim Y."/>
        </authorList>
    </citation>
    <scope>NUCLEOTIDE SEQUENCE</scope>
    <source>
        <strain evidence="1">KACC 23698</strain>
    </source>
</reference>
<accession>A0AAU7JMB9</accession>
<gene>
    <name evidence="1" type="ORF">ABEG18_12465</name>
</gene>
<name>A0AAU7JMB9_9HYPH</name>
<evidence type="ECO:0000313" key="1">
    <source>
        <dbReference type="EMBL" id="XBO41527.1"/>
    </source>
</evidence>
<dbReference type="RefSeq" id="WP_406858383.1">
    <property type="nucleotide sequence ID" value="NZ_CP157484.1"/>
</dbReference>